<sequence>MFAPMSTQASLRGQLINGRVELEVLGEQLMILGVHELVRLSNGHLCHAGYVSNLCKGVRETYRPI</sequence>
<dbReference type="EMBL" id="JAIWYP010000007">
    <property type="protein sequence ID" value="KAH3798396.1"/>
    <property type="molecule type" value="Genomic_DNA"/>
</dbReference>
<evidence type="ECO:0000313" key="2">
    <source>
        <dbReference type="Proteomes" id="UP000828390"/>
    </source>
</evidence>
<comment type="caution">
    <text evidence="1">The sequence shown here is derived from an EMBL/GenBank/DDBJ whole genome shotgun (WGS) entry which is preliminary data.</text>
</comment>
<protein>
    <submittedName>
        <fullName evidence="1">Uncharacterized protein</fullName>
    </submittedName>
</protein>
<reference evidence="1" key="2">
    <citation type="submission" date="2020-11" db="EMBL/GenBank/DDBJ databases">
        <authorList>
            <person name="McCartney M.A."/>
            <person name="Auch B."/>
            <person name="Kono T."/>
            <person name="Mallez S."/>
            <person name="Becker A."/>
            <person name="Gohl D.M."/>
            <person name="Silverstein K.A.T."/>
            <person name="Koren S."/>
            <person name="Bechman K.B."/>
            <person name="Herman A."/>
            <person name="Abrahante J.E."/>
            <person name="Garbe J."/>
        </authorList>
    </citation>
    <scope>NUCLEOTIDE SEQUENCE</scope>
    <source>
        <strain evidence="1">Duluth1</strain>
        <tissue evidence="1">Whole animal</tissue>
    </source>
</reference>
<accession>A0A9D4J3H4</accession>
<gene>
    <name evidence="1" type="ORF">DPMN_151995</name>
</gene>
<reference evidence="1" key="1">
    <citation type="journal article" date="2019" name="bioRxiv">
        <title>The Genome of the Zebra Mussel, Dreissena polymorpha: A Resource for Invasive Species Research.</title>
        <authorList>
            <person name="McCartney M.A."/>
            <person name="Auch B."/>
            <person name="Kono T."/>
            <person name="Mallez S."/>
            <person name="Zhang Y."/>
            <person name="Obille A."/>
            <person name="Becker A."/>
            <person name="Abrahante J.E."/>
            <person name="Garbe J."/>
            <person name="Badalamenti J.P."/>
            <person name="Herman A."/>
            <person name="Mangelson H."/>
            <person name="Liachko I."/>
            <person name="Sullivan S."/>
            <person name="Sone E.D."/>
            <person name="Koren S."/>
            <person name="Silverstein K.A.T."/>
            <person name="Beckman K.B."/>
            <person name="Gohl D.M."/>
        </authorList>
    </citation>
    <scope>NUCLEOTIDE SEQUENCE</scope>
    <source>
        <strain evidence="1">Duluth1</strain>
        <tissue evidence="1">Whole animal</tissue>
    </source>
</reference>
<evidence type="ECO:0000313" key="1">
    <source>
        <dbReference type="EMBL" id="KAH3798396.1"/>
    </source>
</evidence>
<dbReference type="Proteomes" id="UP000828390">
    <property type="component" value="Unassembled WGS sequence"/>
</dbReference>
<organism evidence="1 2">
    <name type="scientific">Dreissena polymorpha</name>
    <name type="common">Zebra mussel</name>
    <name type="synonym">Mytilus polymorpha</name>
    <dbReference type="NCBI Taxonomy" id="45954"/>
    <lineage>
        <taxon>Eukaryota</taxon>
        <taxon>Metazoa</taxon>
        <taxon>Spiralia</taxon>
        <taxon>Lophotrochozoa</taxon>
        <taxon>Mollusca</taxon>
        <taxon>Bivalvia</taxon>
        <taxon>Autobranchia</taxon>
        <taxon>Heteroconchia</taxon>
        <taxon>Euheterodonta</taxon>
        <taxon>Imparidentia</taxon>
        <taxon>Neoheterodontei</taxon>
        <taxon>Myida</taxon>
        <taxon>Dreissenoidea</taxon>
        <taxon>Dreissenidae</taxon>
        <taxon>Dreissena</taxon>
    </lineage>
</organism>
<keyword evidence="2" id="KW-1185">Reference proteome</keyword>
<name>A0A9D4J3H4_DREPO</name>
<proteinExistence type="predicted"/>
<dbReference type="AlphaFoldDB" id="A0A9D4J3H4"/>